<dbReference type="Proteomes" id="UP000001979">
    <property type="component" value="Chromosome"/>
</dbReference>
<dbReference type="GeneID" id="3998285"/>
<dbReference type="STRING" id="259564.Mbur_1261"/>
<dbReference type="InterPro" id="IPR001279">
    <property type="entry name" value="Metallo-B-lactamas"/>
</dbReference>
<evidence type="ECO:0000259" key="1">
    <source>
        <dbReference type="Pfam" id="PF12706"/>
    </source>
</evidence>
<sequence length="118" mass="13717">MDREKEYRVVDAVLISHTHGDHAQYIHILRTDIPIYCTKGTKTILQCLLYLGTGDNDFIDACEAYTFYNRNDQLLRVDRRKEEYIHPRNYTIMMPGEIGTDEVIAFHSEVCGNFKSAL</sequence>
<evidence type="ECO:0000313" key="3">
    <source>
        <dbReference type="Proteomes" id="UP000001979"/>
    </source>
</evidence>
<protein>
    <recommendedName>
        <fullName evidence="1">Metallo-beta-lactamase domain-containing protein</fullName>
    </recommendedName>
</protein>
<dbReference type="RefSeq" id="WP_011499328.1">
    <property type="nucleotide sequence ID" value="NC_007955.1"/>
</dbReference>
<dbReference type="SUPFAM" id="SSF56281">
    <property type="entry name" value="Metallo-hydrolase/oxidoreductase"/>
    <property type="match status" value="1"/>
</dbReference>
<dbReference type="OrthoDB" id="141367at2157"/>
<keyword evidence="3" id="KW-1185">Reference proteome</keyword>
<dbReference type="KEGG" id="mbu:Mbur_1261"/>
<dbReference type="InterPro" id="IPR036866">
    <property type="entry name" value="RibonucZ/Hydroxyglut_hydro"/>
</dbReference>
<feature type="domain" description="Metallo-beta-lactamase" evidence="1">
    <location>
        <begin position="5"/>
        <end position="46"/>
    </location>
</feature>
<proteinExistence type="predicted"/>
<gene>
    <name evidence="2" type="ordered locus">Mbur_1261</name>
</gene>
<evidence type="ECO:0000313" key="2">
    <source>
        <dbReference type="EMBL" id="ABE52182.1"/>
    </source>
</evidence>
<accession>Q12WJ4</accession>
<reference evidence="3" key="1">
    <citation type="journal article" date="2009" name="ISME J.">
        <title>The genome sequence of the psychrophilic archaeon, Methanococcoides burtonii: the role of genome evolution in cold adaptation.</title>
        <authorList>
            <person name="Allen M.A."/>
            <person name="Lauro F.M."/>
            <person name="Williams T.J."/>
            <person name="Burg D."/>
            <person name="Siddiqui K.S."/>
            <person name="De Francisci D."/>
            <person name="Chong K.W."/>
            <person name="Pilak O."/>
            <person name="Chew H.H."/>
            <person name="De Maere M.Z."/>
            <person name="Ting L."/>
            <person name="Katrib M."/>
            <person name="Ng C."/>
            <person name="Sowers K.R."/>
            <person name="Galperin M.Y."/>
            <person name="Anderson I.J."/>
            <person name="Ivanova N."/>
            <person name="Dalin E."/>
            <person name="Martinez M."/>
            <person name="Lapidus A."/>
            <person name="Hauser L."/>
            <person name="Land M."/>
            <person name="Thomas T."/>
            <person name="Cavicchioli R."/>
        </authorList>
    </citation>
    <scope>NUCLEOTIDE SEQUENCE [LARGE SCALE GENOMIC DNA]</scope>
    <source>
        <strain evidence="3">DSM 6242 / NBRC 107633 / OCM 468 / ACE-M</strain>
    </source>
</reference>
<dbReference type="AlphaFoldDB" id="Q12WJ4"/>
<dbReference type="EMBL" id="CP000300">
    <property type="protein sequence ID" value="ABE52182.1"/>
    <property type="molecule type" value="Genomic_DNA"/>
</dbReference>
<dbReference type="HOGENOM" id="CLU_2067791_0_0_2"/>
<dbReference type="Pfam" id="PF12706">
    <property type="entry name" value="Lactamase_B_2"/>
    <property type="match status" value="1"/>
</dbReference>
<name>Q12WJ4_METBU</name>
<dbReference type="Gene3D" id="3.60.15.10">
    <property type="entry name" value="Ribonuclease Z/Hydroxyacylglutathione hydrolase-like"/>
    <property type="match status" value="1"/>
</dbReference>
<organism evidence="2 3">
    <name type="scientific">Methanococcoides burtonii (strain DSM 6242 / NBRC 107633 / OCM 468 / ACE-M)</name>
    <dbReference type="NCBI Taxonomy" id="259564"/>
    <lineage>
        <taxon>Archaea</taxon>
        <taxon>Methanobacteriati</taxon>
        <taxon>Methanobacteriota</taxon>
        <taxon>Stenosarchaea group</taxon>
        <taxon>Methanomicrobia</taxon>
        <taxon>Methanosarcinales</taxon>
        <taxon>Methanosarcinaceae</taxon>
        <taxon>Methanococcoides</taxon>
    </lineage>
</organism>